<dbReference type="InterPro" id="IPR021522">
    <property type="entry name" value="MctB"/>
</dbReference>
<dbReference type="Pfam" id="PF11382">
    <property type="entry name" value="MctB"/>
    <property type="match status" value="1"/>
</dbReference>
<reference evidence="3" key="1">
    <citation type="journal article" date="2019" name="Int. J. Syst. Evol. Microbiol.">
        <title>The Global Catalogue of Microorganisms (GCM) 10K type strain sequencing project: providing services to taxonomists for standard genome sequencing and annotation.</title>
        <authorList>
            <consortium name="The Broad Institute Genomics Platform"/>
            <consortium name="The Broad Institute Genome Sequencing Center for Infectious Disease"/>
            <person name="Wu L."/>
            <person name="Ma J."/>
        </authorList>
    </citation>
    <scope>NUCLEOTIDE SEQUENCE [LARGE SCALE GENOMIC DNA]</scope>
    <source>
        <strain evidence="3">NBRC 108730</strain>
    </source>
</reference>
<evidence type="ECO:0000256" key="1">
    <source>
        <dbReference type="SAM" id="MobiDB-lite"/>
    </source>
</evidence>
<evidence type="ECO:0000313" key="2">
    <source>
        <dbReference type="EMBL" id="GMA85330.1"/>
    </source>
</evidence>
<dbReference type="EMBL" id="BSUZ01000001">
    <property type="protein sequence ID" value="GMA85330.1"/>
    <property type="molecule type" value="Genomic_DNA"/>
</dbReference>
<organism evidence="2 3">
    <name type="scientific">Angustibacter aerolatus</name>
    <dbReference type="NCBI Taxonomy" id="1162965"/>
    <lineage>
        <taxon>Bacteria</taxon>
        <taxon>Bacillati</taxon>
        <taxon>Actinomycetota</taxon>
        <taxon>Actinomycetes</taxon>
        <taxon>Kineosporiales</taxon>
        <taxon>Kineosporiaceae</taxon>
    </lineage>
</organism>
<keyword evidence="3" id="KW-1185">Reference proteome</keyword>
<gene>
    <name evidence="2" type="ORF">GCM10025868_05800</name>
</gene>
<dbReference type="Proteomes" id="UP001157017">
    <property type="component" value="Unassembled WGS sequence"/>
</dbReference>
<name>A0ABQ6JET3_9ACTN</name>
<evidence type="ECO:0000313" key="3">
    <source>
        <dbReference type="Proteomes" id="UP001157017"/>
    </source>
</evidence>
<accession>A0ABQ6JET3</accession>
<sequence>MAVGPVESADAGGLLATVRGDGDERKAVSTVDDVGSPMGRVAVVYALREQMGGSAGQYGTGPGASAVLPDLTDVA</sequence>
<comment type="caution">
    <text evidence="2">The sequence shown here is derived from an EMBL/GenBank/DDBJ whole genome shotgun (WGS) entry which is preliminary data.</text>
</comment>
<feature type="region of interest" description="Disordered" evidence="1">
    <location>
        <begin position="55"/>
        <end position="75"/>
    </location>
</feature>
<proteinExistence type="predicted"/>
<protein>
    <submittedName>
        <fullName evidence="2">Uncharacterized protein</fullName>
    </submittedName>
</protein>